<evidence type="ECO:0000256" key="11">
    <source>
        <dbReference type="SAM" id="Phobius"/>
    </source>
</evidence>
<evidence type="ECO:0000256" key="7">
    <source>
        <dbReference type="ARBA" id="ARBA00023136"/>
    </source>
</evidence>
<evidence type="ECO:0000256" key="5">
    <source>
        <dbReference type="ARBA" id="ARBA00022692"/>
    </source>
</evidence>
<dbReference type="PROSITE" id="PS50885">
    <property type="entry name" value="HAMP"/>
    <property type="match status" value="1"/>
</dbReference>
<dbReference type="Pfam" id="PF00015">
    <property type="entry name" value="MCPsignal"/>
    <property type="match status" value="1"/>
</dbReference>
<evidence type="ECO:0000256" key="10">
    <source>
        <dbReference type="PROSITE-ProRule" id="PRU00284"/>
    </source>
</evidence>
<keyword evidence="5 11" id="KW-0812">Transmembrane</keyword>
<feature type="domain" description="Methyl-accepting transducer" evidence="12">
    <location>
        <begin position="396"/>
        <end position="632"/>
    </location>
</feature>
<name>A0ABS4FU09_9BACL</name>
<accession>A0ABS4FU09</accession>
<dbReference type="Pfam" id="PF00672">
    <property type="entry name" value="HAMP"/>
    <property type="match status" value="1"/>
</dbReference>
<dbReference type="SMART" id="SM00304">
    <property type="entry name" value="HAMP"/>
    <property type="match status" value="1"/>
</dbReference>
<keyword evidence="7 11" id="KW-0472">Membrane</keyword>
<keyword evidence="6 11" id="KW-1133">Transmembrane helix</keyword>
<dbReference type="SUPFAM" id="SSF58104">
    <property type="entry name" value="Methyl-accepting chemotaxis protein (MCP) signaling domain"/>
    <property type="match status" value="1"/>
</dbReference>
<feature type="transmembrane region" description="Helical" evidence="11">
    <location>
        <begin position="304"/>
        <end position="328"/>
    </location>
</feature>
<evidence type="ECO:0000259" key="12">
    <source>
        <dbReference type="PROSITE" id="PS50111"/>
    </source>
</evidence>
<feature type="domain" description="HAMP" evidence="13">
    <location>
        <begin position="325"/>
        <end position="377"/>
    </location>
</feature>
<dbReference type="Proteomes" id="UP001519272">
    <property type="component" value="Unassembled WGS sequence"/>
</dbReference>
<reference evidence="14 15" key="1">
    <citation type="submission" date="2021-03" db="EMBL/GenBank/DDBJ databases">
        <title>Genomic Encyclopedia of Type Strains, Phase IV (KMG-IV): sequencing the most valuable type-strain genomes for metagenomic binning, comparative biology and taxonomic classification.</title>
        <authorList>
            <person name="Goeker M."/>
        </authorList>
    </citation>
    <scope>NUCLEOTIDE SEQUENCE [LARGE SCALE GENOMIC DNA]</scope>
    <source>
        <strain evidence="14 15">DSM 14349</strain>
    </source>
</reference>
<dbReference type="PROSITE" id="PS50111">
    <property type="entry name" value="CHEMOTAXIS_TRANSDUC_2"/>
    <property type="match status" value="1"/>
</dbReference>
<dbReference type="SMART" id="SM00283">
    <property type="entry name" value="MA"/>
    <property type="match status" value="1"/>
</dbReference>
<sequence>MEKEKKKREIKIKKMKQGKGTKFLSIKNKLVLSFVLILIIPALTVGFAGYNSSSKQIDKDLISSSQNSVNMLNNSIDSFLTSRMADVEWMSRMLPLANISSVNDTNVGQEDYIRQQINDYKEIHPEVELAYVGTESGLYMNAPESHVNKLDYDSRQRPWYKLAMDNKGKVVISSPYKSSSSGQLVVTISKTENNGAGVVAVDVNIDLVAQLVKSVRIGDHGYAYILDTTGNVVYHPTQEAGSPATADDQAERLNQSQSGAFSYTTSNGEAKKLTFETNNTTGWKVAGTMYESEVAEHASSVLKVLLIVLITSLVLGGALVVGIIISILKPLRKLQHASNVISEGDLTERVDYEGKDELGELSTSFNKMTESLHHVIDQVNQNVMQLAASSEELSSSAEQSSTSSEYIALAIQKVSEGADQQSNAVQDTYQELNTMIQQLASVTTQADTVSDISNKTYNQAQQGNETAQAAVEKMNAVGEKVESLAEAIQGFKTRSNEIVEIIGFISAIARQTNLLALNASIEAARAGEHGKGFAVVATEIRRLAEQSNESAVQITELVTAIEQEAEEAVEAMSLVSDEVKEGVGKVDETGVVFSQIQQAIRQVADQVSQVSEASKQMSVGANKVDTLMHHVHEVAEQSSSSIQDVVASTEEQLATMEEISASSTMLAKMAEDLQEVIIKFRI</sequence>
<keyword evidence="3" id="KW-0488">Methylation</keyword>
<protein>
    <submittedName>
        <fullName evidence="14">Methyl-accepting chemotaxis protein</fullName>
    </submittedName>
</protein>
<evidence type="ECO:0000259" key="13">
    <source>
        <dbReference type="PROSITE" id="PS50885"/>
    </source>
</evidence>
<evidence type="ECO:0000313" key="14">
    <source>
        <dbReference type="EMBL" id="MBP1906025.1"/>
    </source>
</evidence>
<evidence type="ECO:0000256" key="1">
    <source>
        <dbReference type="ARBA" id="ARBA00004651"/>
    </source>
</evidence>
<dbReference type="RefSeq" id="WP_210089633.1">
    <property type="nucleotide sequence ID" value="NZ_JAGGKG010000012.1"/>
</dbReference>
<comment type="similarity">
    <text evidence="9">Belongs to the methyl-accepting chemotaxis (MCP) protein family.</text>
</comment>
<dbReference type="Gene3D" id="3.30.450.20">
    <property type="entry name" value="PAS domain"/>
    <property type="match status" value="2"/>
</dbReference>
<organism evidence="14 15">
    <name type="scientific">Paenibacillus turicensis</name>
    <dbReference type="NCBI Taxonomy" id="160487"/>
    <lineage>
        <taxon>Bacteria</taxon>
        <taxon>Bacillati</taxon>
        <taxon>Bacillota</taxon>
        <taxon>Bacilli</taxon>
        <taxon>Bacillales</taxon>
        <taxon>Paenibacillaceae</taxon>
        <taxon>Paenibacillus</taxon>
    </lineage>
</organism>
<proteinExistence type="inferred from homology"/>
<dbReference type="InterPro" id="IPR029151">
    <property type="entry name" value="Sensor-like_sf"/>
</dbReference>
<dbReference type="InterPro" id="IPR003660">
    <property type="entry name" value="HAMP_dom"/>
</dbReference>
<dbReference type="CDD" id="cd18773">
    <property type="entry name" value="PDC1_HK_sensor"/>
    <property type="match status" value="1"/>
</dbReference>
<dbReference type="CDD" id="cd11386">
    <property type="entry name" value="MCP_signal"/>
    <property type="match status" value="1"/>
</dbReference>
<evidence type="ECO:0000256" key="4">
    <source>
        <dbReference type="ARBA" id="ARBA00022500"/>
    </source>
</evidence>
<dbReference type="Gene3D" id="1.10.287.950">
    <property type="entry name" value="Methyl-accepting chemotaxis protein"/>
    <property type="match status" value="1"/>
</dbReference>
<dbReference type="Gene3D" id="1.10.8.500">
    <property type="entry name" value="HAMP domain in histidine kinase"/>
    <property type="match status" value="1"/>
</dbReference>
<keyword evidence="15" id="KW-1185">Reference proteome</keyword>
<dbReference type="InterPro" id="IPR004089">
    <property type="entry name" value="MCPsignal_dom"/>
</dbReference>
<dbReference type="Pfam" id="PF02743">
    <property type="entry name" value="dCache_1"/>
    <property type="match status" value="1"/>
</dbReference>
<dbReference type="InterPro" id="IPR033479">
    <property type="entry name" value="dCache_1"/>
</dbReference>
<evidence type="ECO:0000256" key="8">
    <source>
        <dbReference type="ARBA" id="ARBA00023224"/>
    </source>
</evidence>
<dbReference type="CDD" id="cd06225">
    <property type="entry name" value="HAMP"/>
    <property type="match status" value="1"/>
</dbReference>
<evidence type="ECO:0000256" key="6">
    <source>
        <dbReference type="ARBA" id="ARBA00022989"/>
    </source>
</evidence>
<keyword evidence="4" id="KW-0145">Chemotaxis</keyword>
<keyword evidence="8 10" id="KW-0807">Transducer</keyword>
<comment type="subcellular location">
    <subcellularLocation>
        <location evidence="1">Cell membrane</location>
        <topology evidence="1">Multi-pass membrane protein</topology>
    </subcellularLocation>
</comment>
<evidence type="ECO:0000256" key="9">
    <source>
        <dbReference type="ARBA" id="ARBA00029447"/>
    </source>
</evidence>
<evidence type="ECO:0000256" key="3">
    <source>
        <dbReference type="ARBA" id="ARBA00022481"/>
    </source>
</evidence>
<evidence type="ECO:0000313" key="15">
    <source>
        <dbReference type="Proteomes" id="UP001519272"/>
    </source>
</evidence>
<dbReference type="EMBL" id="JAGGKG010000012">
    <property type="protein sequence ID" value="MBP1906025.1"/>
    <property type="molecule type" value="Genomic_DNA"/>
</dbReference>
<dbReference type="CDD" id="cd12912">
    <property type="entry name" value="PDC2_MCP_like"/>
    <property type="match status" value="1"/>
</dbReference>
<dbReference type="SUPFAM" id="SSF103190">
    <property type="entry name" value="Sensory domain-like"/>
    <property type="match status" value="1"/>
</dbReference>
<evidence type="ECO:0000256" key="2">
    <source>
        <dbReference type="ARBA" id="ARBA00022475"/>
    </source>
</evidence>
<dbReference type="PANTHER" id="PTHR32089">
    <property type="entry name" value="METHYL-ACCEPTING CHEMOTAXIS PROTEIN MCPB"/>
    <property type="match status" value="1"/>
</dbReference>
<dbReference type="PANTHER" id="PTHR32089:SF114">
    <property type="entry name" value="METHYL-ACCEPTING CHEMOTAXIS PROTEIN MCPB"/>
    <property type="match status" value="1"/>
</dbReference>
<gene>
    <name evidence="14" type="ORF">J2Z32_002674</name>
</gene>
<comment type="caution">
    <text evidence="14">The sequence shown here is derived from an EMBL/GenBank/DDBJ whole genome shotgun (WGS) entry which is preliminary data.</text>
</comment>
<keyword evidence="2" id="KW-1003">Cell membrane</keyword>